<organism evidence="10 11">
    <name type="scientific">Sphaceloma murrayae</name>
    <dbReference type="NCBI Taxonomy" id="2082308"/>
    <lineage>
        <taxon>Eukaryota</taxon>
        <taxon>Fungi</taxon>
        <taxon>Dikarya</taxon>
        <taxon>Ascomycota</taxon>
        <taxon>Pezizomycotina</taxon>
        <taxon>Dothideomycetes</taxon>
        <taxon>Dothideomycetidae</taxon>
        <taxon>Myriangiales</taxon>
        <taxon>Elsinoaceae</taxon>
        <taxon>Sphaceloma</taxon>
    </lineage>
</organism>
<dbReference type="Gene3D" id="1.20.1250.20">
    <property type="entry name" value="MFS general substrate transporter like domains"/>
    <property type="match status" value="1"/>
</dbReference>
<evidence type="ECO:0000256" key="3">
    <source>
        <dbReference type="ARBA" id="ARBA00022448"/>
    </source>
</evidence>
<reference evidence="10 11" key="1">
    <citation type="submission" date="2017-06" db="EMBL/GenBank/DDBJ databases">
        <title>Draft genome sequence of a variant of Elsinoe murrayae.</title>
        <authorList>
            <person name="Cheng Q."/>
        </authorList>
    </citation>
    <scope>NUCLEOTIDE SEQUENCE [LARGE SCALE GENOMIC DNA]</scope>
    <source>
        <strain evidence="10 11">CQ-2017a</strain>
    </source>
</reference>
<feature type="transmembrane region" description="Helical" evidence="8">
    <location>
        <begin position="271"/>
        <end position="292"/>
    </location>
</feature>
<dbReference type="InterPro" id="IPR036259">
    <property type="entry name" value="MFS_trans_sf"/>
</dbReference>
<evidence type="ECO:0000313" key="11">
    <source>
        <dbReference type="Proteomes" id="UP000243797"/>
    </source>
</evidence>
<keyword evidence="5 8" id="KW-1133">Transmembrane helix</keyword>
<gene>
    <name evidence="10" type="ORF">CAC42_723</name>
</gene>
<feature type="transmembrane region" description="Helical" evidence="8">
    <location>
        <begin position="114"/>
        <end position="138"/>
    </location>
</feature>
<keyword evidence="4 8" id="KW-0812">Transmembrane</keyword>
<keyword evidence="11" id="KW-1185">Reference proteome</keyword>
<name>A0A2K1QJW3_9PEZI</name>
<evidence type="ECO:0000256" key="7">
    <source>
        <dbReference type="RuleBase" id="RU003346"/>
    </source>
</evidence>
<dbReference type="OrthoDB" id="6612291at2759"/>
<dbReference type="Pfam" id="PF00083">
    <property type="entry name" value="Sugar_tr"/>
    <property type="match status" value="1"/>
</dbReference>
<feature type="transmembrane region" description="Helical" evidence="8">
    <location>
        <begin position="16"/>
        <end position="40"/>
    </location>
</feature>
<keyword evidence="6 8" id="KW-0472">Membrane</keyword>
<feature type="transmembrane region" description="Helical" evidence="8">
    <location>
        <begin position="370"/>
        <end position="391"/>
    </location>
</feature>
<evidence type="ECO:0000256" key="2">
    <source>
        <dbReference type="ARBA" id="ARBA00010992"/>
    </source>
</evidence>
<feature type="transmembrane region" description="Helical" evidence="8">
    <location>
        <begin position="183"/>
        <end position="204"/>
    </location>
</feature>
<protein>
    <recommendedName>
        <fullName evidence="9">Major facilitator superfamily (MFS) profile domain-containing protein</fullName>
    </recommendedName>
</protein>
<dbReference type="PROSITE" id="PS50850">
    <property type="entry name" value="MFS"/>
    <property type="match status" value="1"/>
</dbReference>
<dbReference type="Proteomes" id="UP000243797">
    <property type="component" value="Unassembled WGS sequence"/>
</dbReference>
<dbReference type="EMBL" id="NKHZ01000070">
    <property type="protein sequence ID" value="PNS15464.1"/>
    <property type="molecule type" value="Genomic_DNA"/>
</dbReference>
<feature type="transmembrane region" description="Helical" evidence="8">
    <location>
        <begin position="308"/>
        <end position="331"/>
    </location>
</feature>
<sequence length="500" mass="54639">MVDAERSLTTQGKLRAYWLGLVICTGGFLFGYDSGIIGGVLTLPSFQRDFRYTTRQSTRVSALAVSLQNLGAFVSCFLIFPLTRKYGRKPAIVGSSVLFCIGALMQTIDHHSLTVFYVFRVVAGLGLGASSVIVPMYSSEMSPKQLRGQIGSFYQLMYTAGILLSYWVNWGVNKDISSSPRQWQIPVGLQLLPASILGLGVLTLKESTRWLTLKGRHDEAWDSLCWIRASSGPAIEQEIDEIRTGVALEQRATEGFHLSELITIKANLKRVCLAFAVFTAQQATGATAFAYYSPQYFTLIVGKGNDRALLLSGIFGAVKVVACGLFVIFVAERVPRKAILTVGALFMAATQFTTAAVLKTHPAPGGGQVTSSGIATVAMIYLFVVAYNFSWGPLPWPYVSEIFPTRIREPGIGVGVAAQWLFNFVFTVSTPYMIADLKWGTFLFWGVCDLVIAAGVWLVLVETRGRSLEDISGTIMAGDRKLASDEDVAGRHVERIQLTK</sequence>
<evidence type="ECO:0000256" key="1">
    <source>
        <dbReference type="ARBA" id="ARBA00004141"/>
    </source>
</evidence>
<accession>A0A2K1QJW3</accession>
<feature type="transmembrane region" description="Helical" evidence="8">
    <location>
        <begin position="60"/>
        <end position="80"/>
    </location>
</feature>
<proteinExistence type="inferred from homology"/>
<dbReference type="GO" id="GO:0005351">
    <property type="term" value="F:carbohydrate:proton symporter activity"/>
    <property type="evidence" value="ECO:0007669"/>
    <property type="project" value="TreeGrafter"/>
</dbReference>
<dbReference type="FunFam" id="1.20.1250.20:FF:000090">
    <property type="entry name" value="MFS sugar transporter, putative"/>
    <property type="match status" value="1"/>
</dbReference>
<dbReference type="InterPro" id="IPR050360">
    <property type="entry name" value="MFS_Sugar_Transporters"/>
</dbReference>
<dbReference type="InterPro" id="IPR005829">
    <property type="entry name" value="Sugar_transporter_CS"/>
</dbReference>
<feature type="transmembrane region" description="Helical" evidence="8">
    <location>
        <begin position="150"/>
        <end position="168"/>
    </location>
</feature>
<comment type="similarity">
    <text evidence="2 7">Belongs to the major facilitator superfamily. Sugar transporter (TC 2.A.1.1) family.</text>
</comment>
<dbReference type="InParanoid" id="A0A2K1QJW3"/>
<evidence type="ECO:0000256" key="4">
    <source>
        <dbReference type="ARBA" id="ARBA00022692"/>
    </source>
</evidence>
<dbReference type="InterPro" id="IPR003663">
    <property type="entry name" value="Sugar/inositol_transpt"/>
</dbReference>
<dbReference type="SUPFAM" id="SSF103473">
    <property type="entry name" value="MFS general substrate transporter"/>
    <property type="match status" value="1"/>
</dbReference>
<dbReference type="GO" id="GO:0016020">
    <property type="term" value="C:membrane"/>
    <property type="evidence" value="ECO:0007669"/>
    <property type="project" value="UniProtKB-SubCell"/>
</dbReference>
<feature type="domain" description="Major facilitator superfamily (MFS) profile" evidence="9">
    <location>
        <begin position="19"/>
        <end position="464"/>
    </location>
</feature>
<evidence type="ECO:0000313" key="10">
    <source>
        <dbReference type="EMBL" id="PNS15464.1"/>
    </source>
</evidence>
<dbReference type="PROSITE" id="PS00217">
    <property type="entry name" value="SUGAR_TRANSPORT_2"/>
    <property type="match status" value="1"/>
</dbReference>
<feature type="transmembrane region" description="Helical" evidence="8">
    <location>
        <begin position="440"/>
        <end position="461"/>
    </location>
</feature>
<dbReference type="NCBIfam" id="TIGR00879">
    <property type="entry name" value="SP"/>
    <property type="match status" value="1"/>
</dbReference>
<keyword evidence="3 7" id="KW-0813">Transport</keyword>
<feature type="transmembrane region" description="Helical" evidence="8">
    <location>
        <begin position="412"/>
        <end position="434"/>
    </location>
</feature>
<dbReference type="PRINTS" id="PR00171">
    <property type="entry name" value="SUGRTRNSPORT"/>
</dbReference>
<evidence type="ECO:0000256" key="5">
    <source>
        <dbReference type="ARBA" id="ARBA00022989"/>
    </source>
</evidence>
<evidence type="ECO:0000259" key="9">
    <source>
        <dbReference type="PROSITE" id="PS50850"/>
    </source>
</evidence>
<dbReference type="InterPro" id="IPR005828">
    <property type="entry name" value="MFS_sugar_transport-like"/>
</dbReference>
<feature type="transmembrane region" description="Helical" evidence="8">
    <location>
        <begin position="338"/>
        <end position="358"/>
    </location>
</feature>
<dbReference type="InterPro" id="IPR020846">
    <property type="entry name" value="MFS_dom"/>
</dbReference>
<dbReference type="AlphaFoldDB" id="A0A2K1QJW3"/>
<comment type="caution">
    <text evidence="10">The sequence shown here is derived from an EMBL/GenBank/DDBJ whole genome shotgun (WGS) entry which is preliminary data.</text>
</comment>
<feature type="transmembrane region" description="Helical" evidence="8">
    <location>
        <begin position="92"/>
        <end position="108"/>
    </location>
</feature>
<dbReference type="PANTHER" id="PTHR48022:SF25">
    <property type="entry name" value="QUINATE TRANSPORTER, PUTATIVE (AFU_ORTHOLOGUE AFUA_5G12950)-RELATED"/>
    <property type="match status" value="1"/>
</dbReference>
<evidence type="ECO:0000256" key="8">
    <source>
        <dbReference type="SAM" id="Phobius"/>
    </source>
</evidence>
<evidence type="ECO:0000256" key="6">
    <source>
        <dbReference type="ARBA" id="ARBA00023136"/>
    </source>
</evidence>
<dbReference type="PANTHER" id="PTHR48022">
    <property type="entry name" value="PLASTIDIC GLUCOSE TRANSPORTER 4"/>
    <property type="match status" value="1"/>
</dbReference>
<comment type="subcellular location">
    <subcellularLocation>
        <location evidence="1">Membrane</location>
        <topology evidence="1">Multi-pass membrane protein</topology>
    </subcellularLocation>
</comment>